<dbReference type="Proteomes" id="UP000182444">
    <property type="component" value="Chromosome 1D"/>
</dbReference>
<dbReference type="PANTHER" id="PTHR16193">
    <property type="entry name" value="TETRATRICOPEPTIDE REPEAT PROTEIN 27"/>
    <property type="match status" value="1"/>
</dbReference>
<name>A0A1D8NCL1_YARLL</name>
<sequence length="815" mass="92052">MSYLRPLILSESPAEGSGNTIADLIINGKLPEAHKALSDATDSPETDLLKAAALIQSFIQVNFTGPQIDGLIPENTSGYTQKDLSASNEPANVLTKAAHLLVEALKLLRALVEKQEGELQSYSQWWLTRALVIQQSLLFADASEIHDSLTELFPKFKKLVESDSELATRYYLEKARSELMYDYDSKAEQDLKLGQNASGLLLSLTGFMAKRTKFQTVEHPVLLLLAKSRKEITASGEEIQLPEALPLNSDLFLEKPLYSAMEGEKDPDSPFYRKIDPGLQDIDPNAQPPLRDIDSALLMLREQYIRQCQATDAPFAKEELSAYVQRLIYAPSCSVNWLLFSRALWERSVLESDSPKTVERGILQMQALVDELGHSAMTYIPRLEEADKAEEEKLASPASRLRYVHQAMPLPSWSMDALLAEKYLSIGSLKTALGLYERLQMWAEMAMCLAAVDKQEEGIAILQKHLDENPDDARGWSVMGDITLKPEYWEKAWKLGKYAPSKRSLGQWFYMPPKGVERNLDLAIKHFNESLHVNPLHLNTWFLYGCCGLETEQYELAAEAFTRCVSLDETDPKAWSNLSTSLLRLGKKTEAFNALKKSTRAASENSDWRIWANYVTVAIELEEWNEVLRGTKNIIAIMGEKEGEKAIDVPVVEALVSILVTTEFPRAVDGPDGEEIAPRLSFFQKECIDLTCNLIPKLLTSNARLWKAIAKVEIWRKRPWAALECFEKGFRVYTHSPTVQEHEKVFADAVEFLGELCEAYENFGEMEGRNGGEVCPDWKYKCKSAVRVLVGRGKNYWEETKAWEDLMTLKENLPK</sequence>
<dbReference type="InterPro" id="IPR011990">
    <property type="entry name" value="TPR-like_helical_dom_sf"/>
</dbReference>
<evidence type="ECO:0000256" key="3">
    <source>
        <dbReference type="PROSITE-ProRule" id="PRU00339"/>
    </source>
</evidence>
<dbReference type="RefSeq" id="XP_502235.2">
    <property type="nucleotide sequence ID" value="XM_502235.3"/>
</dbReference>
<dbReference type="PANTHER" id="PTHR16193:SF0">
    <property type="entry name" value="TETRATRICOPEPTIDE REPEAT PROTEIN 27"/>
    <property type="match status" value="1"/>
</dbReference>
<dbReference type="InterPro" id="IPR019734">
    <property type="entry name" value="TPR_rpt"/>
</dbReference>
<proteinExistence type="predicted"/>
<gene>
    <name evidence="4" type="ORF">YALI1_D00311g</name>
</gene>
<dbReference type="PROSITE" id="PS50005">
    <property type="entry name" value="TPR"/>
    <property type="match status" value="1"/>
</dbReference>
<organism evidence="4 5">
    <name type="scientific">Yarrowia lipolytica</name>
    <name type="common">Candida lipolytica</name>
    <dbReference type="NCBI Taxonomy" id="4952"/>
    <lineage>
        <taxon>Eukaryota</taxon>
        <taxon>Fungi</taxon>
        <taxon>Dikarya</taxon>
        <taxon>Ascomycota</taxon>
        <taxon>Saccharomycotina</taxon>
        <taxon>Dipodascomycetes</taxon>
        <taxon>Dipodascales</taxon>
        <taxon>Dipodascales incertae sedis</taxon>
        <taxon>Yarrowia</taxon>
    </lineage>
</organism>
<keyword evidence="1" id="KW-0677">Repeat</keyword>
<dbReference type="Gene3D" id="1.25.40.10">
    <property type="entry name" value="Tetratricopeptide repeat domain"/>
    <property type="match status" value="1"/>
</dbReference>
<dbReference type="Pfam" id="PF13181">
    <property type="entry name" value="TPR_8"/>
    <property type="match status" value="1"/>
</dbReference>
<dbReference type="SMART" id="SM00028">
    <property type="entry name" value="TPR"/>
    <property type="match status" value="4"/>
</dbReference>
<evidence type="ECO:0000313" key="4">
    <source>
        <dbReference type="EMBL" id="AOW03371.1"/>
    </source>
</evidence>
<dbReference type="VEuPathDB" id="FungiDB:YALI1_D00311g"/>
<feature type="repeat" description="TPR" evidence="3">
    <location>
        <begin position="538"/>
        <end position="571"/>
    </location>
</feature>
<reference evidence="4 5" key="1">
    <citation type="journal article" date="2016" name="PLoS ONE">
        <title>Sequence Assembly of Yarrowia lipolytica Strain W29/CLIB89 Shows Transposable Element Diversity.</title>
        <authorList>
            <person name="Magnan C."/>
            <person name="Yu J."/>
            <person name="Chang I."/>
            <person name="Jahn E."/>
            <person name="Kanomata Y."/>
            <person name="Wu J."/>
            <person name="Zeller M."/>
            <person name="Oakes M."/>
            <person name="Baldi P."/>
            <person name="Sandmeyer S."/>
        </authorList>
    </citation>
    <scope>NUCLEOTIDE SEQUENCE [LARGE SCALE GENOMIC DNA]</scope>
    <source>
        <strain evidence="5">CLIB89(W29)</strain>
    </source>
</reference>
<evidence type="ECO:0000256" key="2">
    <source>
        <dbReference type="ARBA" id="ARBA00022803"/>
    </source>
</evidence>
<evidence type="ECO:0000313" key="5">
    <source>
        <dbReference type="Proteomes" id="UP000182444"/>
    </source>
</evidence>
<evidence type="ECO:0000256" key="1">
    <source>
        <dbReference type="ARBA" id="ARBA00022737"/>
    </source>
</evidence>
<dbReference type="InterPro" id="IPR044244">
    <property type="entry name" value="TTC27/Emw1"/>
</dbReference>
<keyword evidence="2 3" id="KW-0802">TPR repeat</keyword>
<dbReference type="KEGG" id="yli:2910378"/>
<protein>
    <recommendedName>
        <fullName evidence="6">TPR-like protein</fullName>
    </recommendedName>
</protein>
<dbReference type="EMBL" id="CP017556">
    <property type="protein sequence ID" value="AOW03371.1"/>
    <property type="molecule type" value="Genomic_DNA"/>
</dbReference>
<dbReference type="VEuPathDB" id="FungiDB:YALI0_D00297g"/>
<dbReference type="AlphaFoldDB" id="A0A1D8NCL1"/>
<evidence type="ECO:0008006" key="6">
    <source>
        <dbReference type="Google" id="ProtNLM"/>
    </source>
</evidence>
<dbReference type="GeneID" id="2910378"/>
<dbReference type="eggNOG" id="KOG1128">
    <property type="taxonomic scope" value="Eukaryota"/>
</dbReference>
<accession>A0A1D8NCL1</accession>
<dbReference type="SUPFAM" id="SSF48452">
    <property type="entry name" value="TPR-like"/>
    <property type="match status" value="2"/>
</dbReference>